<organism evidence="6 7">
    <name type="scientific">Allacma fusca</name>
    <dbReference type="NCBI Taxonomy" id="39272"/>
    <lineage>
        <taxon>Eukaryota</taxon>
        <taxon>Metazoa</taxon>
        <taxon>Ecdysozoa</taxon>
        <taxon>Arthropoda</taxon>
        <taxon>Hexapoda</taxon>
        <taxon>Collembola</taxon>
        <taxon>Symphypleona</taxon>
        <taxon>Sminthuridae</taxon>
        <taxon>Allacma</taxon>
    </lineage>
</organism>
<keyword evidence="2 5" id="KW-0812">Transmembrane</keyword>
<feature type="transmembrane region" description="Helical" evidence="5">
    <location>
        <begin position="93"/>
        <end position="112"/>
    </location>
</feature>
<feature type="transmembrane region" description="Helical" evidence="5">
    <location>
        <begin position="62"/>
        <end position="81"/>
    </location>
</feature>
<dbReference type="PANTHER" id="PTHR23510">
    <property type="entry name" value="INNER MEMBRANE TRANSPORT PROTEIN YAJR"/>
    <property type="match status" value="1"/>
</dbReference>
<evidence type="ECO:0000256" key="1">
    <source>
        <dbReference type="ARBA" id="ARBA00004141"/>
    </source>
</evidence>
<dbReference type="OrthoDB" id="6432183at2759"/>
<gene>
    <name evidence="6" type="ORF">AFUS01_LOCUS9107</name>
</gene>
<evidence type="ECO:0000313" key="7">
    <source>
        <dbReference type="Proteomes" id="UP000708208"/>
    </source>
</evidence>
<reference evidence="6" key="1">
    <citation type="submission" date="2021-06" db="EMBL/GenBank/DDBJ databases">
        <authorList>
            <person name="Hodson N. C."/>
            <person name="Mongue J. A."/>
            <person name="Jaron S. K."/>
        </authorList>
    </citation>
    <scope>NUCLEOTIDE SEQUENCE</scope>
</reference>
<evidence type="ECO:0000313" key="6">
    <source>
        <dbReference type="EMBL" id="CAG7719801.1"/>
    </source>
</evidence>
<comment type="subcellular location">
    <subcellularLocation>
        <location evidence="1">Membrane</location>
        <topology evidence="1">Multi-pass membrane protein</topology>
    </subcellularLocation>
</comment>
<evidence type="ECO:0000256" key="3">
    <source>
        <dbReference type="ARBA" id="ARBA00022989"/>
    </source>
</evidence>
<evidence type="ECO:0000256" key="5">
    <source>
        <dbReference type="SAM" id="Phobius"/>
    </source>
</evidence>
<dbReference type="Proteomes" id="UP000708208">
    <property type="component" value="Unassembled WGS sequence"/>
</dbReference>
<dbReference type="GO" id="GO:0016020">
    <property type="term" value="C:membrane"/>
    <property type="evidence" value="ECO:0007669"/>
    <property type="project" value="UniProtKB-SubCell"/>
</dbReference>
<feature type="transmembrane region" description="Helical" evidence="5">
    <location>
        <begin position="133"/>
        <end position="151"/>
    </location>
</feature>
<evidence type="ECO:0000256" key="2">
    <source>
        <dbReference type="ARBA" id="ARBA00022692"/>
    </source>
</evidence>
<dbReference type="AlphaFoldDB" id="A0A8J2JHE7"/>
<keyword evidence="4 5" id="KW-0472">Membrane</keyword>
<keyword evidence="7" id="KW-1185">Reference proteome</keyword>
<dbReference type="PANTHER" id="PTHR23510:SF16">
    <property type="entry name" value="MAJOR FACILITATOR SUPERFAMILY (MFS) PROFILE DOMAIN-CONTAINING PROTEIN"/>
    <property type="match status" value="1"/>
</dbReference>
<dbReference type="InterPro" id="IPR051068">
    <property type="entry name" value="MFS_Domain-Containing_Protein"/>
</dbReference>
<feature type="transmembrane region" description="Helical" evidence="5">
    <location>
        <begin position="157"/>
        <end position="176"/>
    </location>
</feature>
<dbReference type="EMBL" id="CAJVCH010064693">
    <property type="protein sequence ID" value="CAG7719801.1"/>
    <property type="molecule type" value="Genomic_DNA"/>
</dbReference>
<sequence>MSLVFVLFFSQICFETVIPVITQDYFGFGINENTMIYMAGGLEALIAFAGIAVIGKYVRETTLQIVGLSMMLIAQVWLIVVLPHFERGNTTHVIYFLGGICLSYLGMPIASVGNTALSSKVLSNETQGLGQGVRRLIAYSGLIFGPLWAGSTVEMPYVFLGVCIAMLAVNGIMLMVSYRTLRKVEDDILETSRKNNVLPDDEATPLLRSIT</sequence>
<protein>
    <recommendedName>
        <fullName evidence="8">Major facilitator superfamily (MFS) profile domain-containing protein</fullName>
    </recommendedName>
</protein>
<proteinExistence type="predicted"/>
<evidence type="ECO:0008006" key="8">
    <source>
        <dbReference type="Google" id="ProtNLM"/>
    </source>
</evidence>
<accession>A0A8J2JHE7</accession>
<evidence type="ECO:0000256" key="4">
    <source>
        <dbReference type="ARBA" id="ARBA00023136"/>
    </source>
</evidence>
<comment type="caution">
    <text evidence="6">The sequence shown here is derived from an EMBL/GenBank/DDBJ whole genome shotgun (WGS) entry which is preliminary data.</text>
</comment>
<name>A0A8J2JHE7_9HEXA</name>
<keyword evidence="3 5" id="KW-1133">Transmembrane helix</keyword>
<feature type="transmembrane region" description="Helical" evidence="5">
    <location>
        <begin position="35"/>
        <end position="55"/>
    </location>
</feature>